<dbReference type="EMBL" id="SLVX01000065">
    <property type="protein sequence ID" value="TCN30530.1"/>
    <property type="molecule type" value="Genomic_DNA"/>
</dbReference>
<name>A0A4V2REY9_SHIGR</name>
<protein>
    <submittedName>
        <fullName evidence="1">Uncharacterized protein</fullName>
    </submittedName>
</protein>
<sequence>MVANPIPFAEIQAFAALNGVVMLPWEVRALRSLDYALLSARKPPAGKGKKAAEERDPDVVVSVKDGAGITALMKGLGAKPAKKKAG</sequence>
<gene>
    <name evidence="1" type="ORF">EV665_1658</name>
</gene>
<dbReference type="RefSeq" id="WP_133037223.1">
    <property type="nucleotide sequence ID" value="NZ_JBHMAM010000072.1"/>
</dbReference>
<dbReference type="Proteomes" id="UP000295351">
    <property type="component" value="Unassembled WGS sequence"/>
</dbReference>
<organism evidence="1 2">
    <name type="scientific">Shinella granuli</name>
    <dbReference type="NCBI Taxonomy" id="323621"/>
    <lineage>
        <taxon>Bacteria</taxon>
        <taxon>Pseudomonadati</taxon>
        <taxon>Pseudomonadota</taxon>
        <taxon>Alphaproteobacteria</taxon>
        <taxon>Hyphomicrobiales</taxon>
        <taxon>Rhizobiaceae</taxon>
        <taxon>Shinella</taxon>
    </lineage>
</organism>
<evidence type="ECO:0000313" key="2">
    <source>
        <dbReference type="Proteomes" id="UP000295351"/>
    </source>
</evidence>
<keyword evidence="2" id="KW-1185">Reference proteome</keyword>
<accession>A0A4V2REY9</accession>
<proteinExistence type="predicted"/>
<evidence type="ECO:0000313" key="1">
    <source>
        <dbReference type="EMBL" id="TCN30530.1"/>
    </source>
</evidence>
<comment type="caution">
    <text evidence="1">The sequence shown here is derived from an EMBL/GenBank/DDBJ whole genome shotgun (WGS) entry which is preliminary data.</text>
</comment>
<dbReference type="AlphaFoldDB" id="A0A4V2REY9"/>
<reference evidence="1 2" key="1">
    <citation type="submission" date="2019-03" db="EMBL/GenBank/DDBJ databases">
        <title>Genomic Encyclopedia of Type Strains, Phase IV (KMG-IV): sequencing the most valuable type-strain genomes for metagenomic binning, comparative biology and taxonomic classification.</title>
        <authorList>
            <person name="Goeker M."/>
        </authorList>
    </citation>
    <scope>NUCLEOTIDE SEQUENCE [LARGE SCALE GENOMIC DNA]</scope>
    <source>
        <strain evidence="1 2">DSM 18401</strain>
    </source>
</reference>